<accession>A0A1E4RCE1</accession>
<dbReference type="AlphaFoldDB" id="A0A1E4RCE1"/>
<feature type="binding site" evidence="4">
    <location>
        <position position="176"/>
    </location>
    <ligand>
        <name>S-adenosyl-L-methionine</name>
        <dbReference type="ChEBI" id="CHEBI:59789"/>
    </ligand>
</feature>
<feature type="compositionally biased region" description="Basic residues" evidence="5">
    <location>
        <begin position="1"/>
        <end position="14"/>
    </location>
</feature>
<dbReference type="InterPro" id="IPR021867">
    <property type="entry name" value="Bmt2/SAMTOR"/>
</dbReference>
<evidence type="ECO:0000313" key="7">
    <source>
        <dbReference type="Proteomes" id="UP000095085"/>
    </source>
</evidence>
<comment type="similarity">
    <text evidence="4">Belongs to the BMT2 family.</text>
</comment>
<name>A0A1E4RCE1_9ASCO</name>
<sequence>MAGKKRSGLLRKPHSITTDKKKLPKSFKPQQARQLIRRYHVLHKNKQMILSRLNESKVIEEELSIDNYKRVIGGNKHYKQGYEELLVNRKKNVEMIRIENKMRKEELIKKLGEIDKEVDTRGGLAAYQIASTQGQDTQRGGDSLKKLIEWMKGAKYQGKIEEMKKMNRKINALEIGSLSANNMISTSKVFEEVKRIDLNSQNGQLIEKQDFMQRPLPKDENEKFNMISCSLVLNFVPSAISRGDMLKRITKFLKTPKANEISGLFLVLPLPCINNSRYFDKKELDKIMLGLGFKEQEYYQAKKVAYWLYDWQGEATPAKNQKKELHKGSNRNNFCILIK</sequence>
<evidence type="ECO:0000256" key="1">
    <source>
        <dbReference type="ARBA" id="ARBA00022603"/>
    </source>
</evidence>
<dbReference type="InterPro" id="IPR029063">
    <property type="entry name" value="SAM-dependent_MTases_sf"/>
</dbReference>
<protein>
    <recommendedName>
        <fullName evidence="4">25S rRNA adenine-N(1) methyltransferase</fullName>
        <ecNumber evidence="4">2.1.1.-</ecNumber>
    </recommendedName>
</protein>
<keyword evidence="1 4" id="KW-0489">Methyltransferase</keyword>
<evidence type="ECO:0000313" key="6">
    <source>
        <dbReference type="EMBL" id="ODV64922.1"/>
    </source>
</evidence>
<dbReference type="PANTHER" id="PTHR21008:SF1">
    <property type="entry name" value="25S RRNA (ADENINE(2142)-N(1))-METHYLTRANSFERASE"/>
    <property type="match status" value="1"/>
</dbReference>
<dbReference type="STRING" id="984485.A0A1E4RCE1"/>
<dbReference type="PANTHER" id="PTHR21008">
    <property type="entry name" value="S-ADENOSYLMETHIONINE SENSOR UPSTREAM OF MTORC1-RELATED"/>
    <property type="match status" value="1"/>
</dbReference>
<keyword evidence="7" id="KW-1185">Reference proteome</keyword>
<keyword evidence="4" id="KW-0539">Nucleus</keyword>
<evidence type="ECO:0000256" key="4">
    <source>
        <dbReference type="HAMAP-Rule" id="MF_03044"/>
    </source>
</evidence>
<comment type="subcellular location">
    <subcellularLocation>
        <location evidence="4">Nucleus</location>
        <location evidence="4">Nucleolus</location>
    </subcellularLocation>
</comment>
<keyword evidence="2 4" id="KW-0808">Transferase</keyword>
<reference evidence="7" key="1">
    <citation type="submission" date="2016-05" db="EMBL/GenBank/DDBJ databases">
        <title>Comparative genomics of biotechnologically important yeasts.</title>
        <authorList>
            <consortium name="DOE Joint Genome Institute"/>
            <person name="Riley R."/>
            <person name="Haridas S."/>
            <person name="Wolfe K.H."/>
            <person name="Lopes M.R."/>
            <person name="Hittinger C.T."/>
            <person name="Goker M."/>
            <person name="Salamov A."/>
            <person name="Wisecaver J."/>
            <person name="Long T.M."/>
            <person name="Aerts A.L."/>
            <person name="Barry K."/>
            <person name="Choi C."/>
            <person name="Clum A."/>
            <person name="Coughlan A.Y."/>
            <person name="Deshpande S."/>
            <person name="Douglass A.P."/>
            <person name="Hanson S.J."/>
            <person name="Klenk H.-P."/>
            <person name="Labutti K."/>
            <person name="Lapidus A."/>
            <person name="Lindquist E."/>
            <person name="Lipzen A."/>
            <person name="Meier-Kolthoff J.P."/>
            <person name="Ohm R.A."/>
            <person name="Otillar R.P."/>
            <person name="Pangilinan J."/>
            <person name="Peng Y."/>
            <person name="Rokas A."/>
            <person name="Rosa C.A."/>
            <person name="Scheuner C."/>
            <person name="Sibirny A.A."/>
            <person name="Slot J.C."/>
            <person name="Stielow J.B."/>
            <person name="Sun H."/>
            <person name="Kurtzman C.P."/>
            <person name="Blackwell M."/>
            <person name="Grigoriev I.V."/>
            <person name="Jeffries T.W."/>
        </authorList>
    </citation>
    <scope>NUCLEOTIDE SEQUENCE [LARGE SCALE GENOMIC DNA]</scope>
    <source>
        <strain evidence="7">NRRL Y-1933</strain>
    </source>
</reference>
<dbReference type="Gene3D" id="3.40.50.150">
    <property type="entry name" value="Vaccinia Virus protein VP39"/>
    <property type="match status" value="1"/>
</dbReference>
<dbReference type="EC" id="2.1.1.-" evidence="4"/>
<comment type="function">
    <text evidence="4">S-adenosyl-L-methionine-dependent methyltransferase that specifically methylates the N(1) position of an adenine present in helix 65 in 25S rRNA.</text>
</comment>
<keyword evidence="3 4" id="KW-0949">S-adenosyl-L-methionine</keyword>
<dbReference type="GeneID" id="30997718"/>
<evidence type="ECO:0000256" key="5">
    <source>
        <dbReference type="SAM" id="MobiDB-lite"/>
    </source>
</evidence>
<feature type="region of interest" description="Disordered" evidence="5">
    <location>
        <begin position="1"/>
        <end position="26"/>
    </location>
</feature>
<dbReference type="EMBL" id="KV454546">
    <property type="protein sequence ID" value="ODV64922.1"/>
    <property type="molecule type" value="Genomic_DNA"/>
</dbReference>
<proteinExistence type="inferred from homology"/>
<dbReference type="Pfam" id="PF11968">
    <property type="entry name" value="Bmt2"/>
    <property type="match status" value="1"/>
</dbReference>
<gene>
    <name evidence="4" type="primary">BMT2</name>
    <name evidence="6" type="ORF">HYPBUDRAFT_233982</name>
</gene>
<evidence type="ECO:0000256" key="3">
    <source>
        <dbReference type="ARBA" id="ARBA00022691"/>
    </source>
</evidence>
<dbReference type="GO" id="GO:0016433">
    <property type="term" value="F:rRNA (adenine) methyltransferase activity"/>
    <property type="evidence" value="ECO:0007669"/>
    <property type="project" value="UniProtKB-UniRule"/>
</dbReference>
<dbReference type="OrthoDB" id="5954793at2759"/>
<dbReference type="GO" id="GO:0005730">
    <property type="term" value="C:nucleolus"/>
    <property type="evidence" value="ECO:0007669"/>
    <property type="project" value="UniProtKB-SubCell"/>
</dbReference>
<dbReference type="HAMAP" id="MF_03044">
    <property type="entry name" value="BMT2"/>
    <property type="match status" value="1"/>
</dbReference>
<feature type="binding site" evidence="4">
    <location>
        <position position="197"/>
    </location>
    <ligand>
        <name>S-adenosyl-L-methionine</name>
        <dbReference type="ChEBI" id="CHEBI:59789"/>
    </ligand>
</feature>
<dbReference type="RefSeq" id="XP_020073989.1">
    <property type="nucleotide sequence ID" value="XM_020223169.1"/>
</dbReference>
<evidence type="ECO:0000256" key="2">
    <source>
        <dbReference type="ARBA" id="ARBA00022679"/>
    </source>
</evidence>
<dbReference type="Proteomes" id="UP000095085">
    <property type="component" value="Unassembled WGS sequence"/>
</dbReference>
<organism evidence="6 7">
    <name type="scientific">Hyphopichia burtonii NRRL Y-1933</name>
    <dbReference type="NCBI Taxonomy" id="984485"/>
    <lineage>
        <taxon>Eukaryota</taxon>
        <taxon>Fungi</taxon>
        <taxon>Dikarya</taxon>
        <taxon>Ascomycota</taxon>
        <taxon>Saccharomycotina</taxon>
        <taxon>Pichiomycetes</taxon>
        <taxon>Debaryomycetaceae</taxon>
        <taxon>Hyphopichia</taxon>
    </lineage>
</organism>